<protein>
    <submittedName>
        <fullName evidence="1">Uncharacterized protein</fullName>
    </submittedName>
</protein>
<evidence type="ECO:0000313" key="1">
    <source>
        <dbReference type="EMBL" id="KAK7461081.1"/>
    </source>
</evidence>
<comment type="caution">
    <text evidence="1">The sequence shown here is derived from an EMBL/GenBank/DDBJ whole genome shotgun (WGS) entry which is preliminary data.</text>
</comment>
<organism evidence="1 2">
    <name type="scientific">Marasmiellus scandens</name>
    <dbReference type="NCBI Taxonomy" id="2682957"/>
    <lineage>
        <taxon>Eukaryota</taxon>
        <taxon>Fungi</taxon>
        <taxon>Dikarya</taxon>
        <taxon>Basidiomycota</taxon>
        <taxon>Agaricomycotina</taxon>
        <taxon>Agaricomycetes</taxon>
        <taxon>Agaricomycetidae</taxon>
        <taxon>Agaricales</taxon>
        <taxon>Marasmiineae</taxon>
        <taxon>Omphalotaceae</taxon>
        <taxon>Marasmiellus</taxon>
    </lineage>
</organism>
<accession>A0ABR1JLI0</accession>
<keyword evidence="2" id="KW-1185">Reference proteome</keyword>
<sequence length="164" mass="18559">MKDSGLRGREVAFQKAFALEWMMSWWFGHKCDFFAHFKFHERRNPIDLHGWTMSIVKSPPAFYYERLYGRNGGLAATRMFMEGISEMGGMSGMVTTRIDKSSRMIHFPNGFPDPAPTIVTRCLNGISCSRLVVDPPGYGTALFEGTRNDCNTNYARTPGSGRIE</sequence>
<reference evidence="1 2" key="1">
    <citation type="submission" date="2024-01" db="EMBL/GenBank/DDBJ databases">
        <title>A draft genome for the cacao thread blight pathogen Marasmiellus scandens.</title>
        <authorList>
            <person name="Baruah I.K."/>
            <person name="Leung J."/>
            <person name="Bukari Y."/>
            <person name="Amoako-Attah I."/>
            <person name="Meinhardt L.W."/>
            <person name="Bailey B.A."/>
            <person name="Cohen S.P."/>
        </authorList>
    </citation>
    <scope>NUCLEOTIDE SEQUENCE [LARGE SCALE GENOMIC DNA]</scope>
    <source>
        <strain evidence="1 2">GH-19</strain>
    </source>
</reference>
<name>A0ABR1JLI0_9AGAR</name>
<evidence type="ECO:0000313" key="2">
    <source>
        <dbReference type="Proteomes" id="UP001498398"/>
    </source>
</evidence>
<dbReference type="Proteomes" id="UP001498398">
    <property type="component" value="Unassembled WGS sequence"/>
</dbReference>
<proteinExistence type="predicted"/>
<gene>
    <name evidence="1" type="ORF">VKT23_009010</name>
</gene>
<dbReference type="EMBL" id="JBANRG010000014">
    <property type="protein sequence ID" value="KAK7461081.1"/>
    <property type="molecule type" value="Genomic_DNA"/>
</dbReference>